<name>A0A4P9XT43_9FUNG</name>
<dbReference type="PANTHER" id="PTHR31649:SF1">
    <property type="entry name" value="FARNESOIC ACID O-METHYL TRANSFERASE DOMAIN-CONTAINING PROTEIN"/>
    <property type="match status" value="1"/>
</dbReference>
<dbReference type="SMART" id="SM00696">
    <property type="entry name" value="DM9"/>
    <property type="match status" value="3"/>
</dbReference>
<dbReference type="InterPro" id="IPR006616">
    <property type="entry name" value="DM9_repeat"/>
</dbReference>
<protein>
    <submittedName>
        <fullName evidence="1">Uncharacterized protein</fullName>
    </submittedName>
</protein>
<organism evidence="1 2">
    <name type="scientific">Thamnocephalis sphaerospora</name>
    <dbReference type="NCBI Taxonomy" id="78915"/>
    <lineage>
        <taxon>Eukaryota</taxon>
        <taxon>Fungi</taxon>
        <taxon>Fungi incertae sedis</taxon>
        <taxon>Zoopagomycota</taxon>
        <taxon>Zoopagomycotina</taxon>
        <taxon>Zoopagomycetes</taxon>
        <taxon>Zoopagales</taxon>
        <taxon>Sigmoideomycetaceae</taxon>
        <taxon>Thamnocephalis</taxon>
    </lineage>
</organism>
<dbReference type="AlphaFoldDB" id="A0A4P9XT43"/>
<keyword evidence="2" id="KW-1185">Reference proteome</keyword>
<evidence type="ECO:0000313" key="2">
    <source>
        <dbReference type="Proteomes" id="UP000271241"/>
    </source>
</evidence>
<gene>
    <name evidence="1" type="ORF">THASP1DRAFT_28859</name>
</gene>
<dbReference type="Pfam" id="PF11901">
    <property type="entry name" value="DM9"/>
    <property type="match status" value="2"/>
</dbReference>
<accession>A0A4P9XT43</accession>
<reference evidence="2" key="1">
    <citation type="journal article" date="2018" name="Nat. Microbiol.">
        <title>Leveraging single-cell genomics to expand the fungal tree of life.</title>
        <authorList>
            <person name="Ahrendt S.R."/>
            <person name="Quandt C.A."/>
            <person name="Ciobanu D."/>
            <person name="Clum A."/>
            <person name="Salamov A."/>
            <person name="Andreopoulos B."/>
            <person name="Cheng J.F."/>
            <person name="Woyke T."/>
            <person name="Pelin A."/>
            <person name="Henrissat B."/>
            <person name="Reynolds N.K."/>
            <person name="Benny G.L."/>
            <person name="Smith M.E."/>
            <person name="James T.Y."/>
            <person name="Grigoriev I.V."/>
        </authorList>
    </citation>
    <scope>NUCLEOTIDE SEQUENCE [LARGE SCALE GENOMIC DNA]</scope>
    <source>
        <strain evidence="2">RSA 1356</strain>
    </source>
</reference>
<dbReference type="STRING" id="78915.A0A4P9XT43"/>
<sequence>MAHPSDSVIPFEAVPVGCEADGKPLYIGRVFYRASVHVGSVGKHLNGMMIACAGHEEHFDQYEVLCTARPDLLRWVDCTSRMSGEDYRRASEQMVPWANNHGMRTGLPTLWNLVDAGIDSNGHKFEWVPCENGAVPHRAVQGGAEADGVPLYVGRGEHKGGMHVGKVSPQHGGLLISYGTKEIKLKRYEVLTGDASQLRWVVCHGQAMPDGWVPVEGGWEEDGQKLFVAKVQHAGGLHVGKAGPHLYNGVSFAYDSKELTAESYWVLVHL</sequence>
<dbReference type="EMBL" id="KZ992521">
    <property type="protein sequence ID" value="RKP09335.1"/>
    <property type="molecule type" value="Genomic_DNA"/>
</dbReference>
<dbReference type="PANTHER" id="PTHR31649">
    <property type="entry name" value="AGAP009604-PA"/>
    <property type="match status" value="1"/>
</dbReference>
<dbReference type="OrthoDB" id="2142040at2759"/>
<dbReference type="Proteomes" id="UP000271241">
    <property type="component" value="Unassembled WGS sequence"/>
</dbReference>
<evidence type="ECO:0000313" key="1">
    <source>
        <dbReference type="EMBL" id="RKP09335.1"/>
    </source>
</evidence>
<proteinExistence type="predicted"/>